<proteinExistence type="predicted"/>
<evidence type="ECO:0000259" key="6">
    <source>
        <dbReference type="Pfam" id="PF17883"/>
    </source>
</evidence>
<feature type="domain" description="MBG" evidence="7">
    <location>
        <begin position="1864"/>
        <end position="1935"/>
    </location>
</feature>
<gene>
    <name evidence="8" type="ORF">ACFP3T_00515</name>
</gene>
<dbReference type="SUPFAM" id="SSF49899">
    <property type="entry name" value="Concanavalin A-like lectins/glucanases"/>
    <property type="match status" value="1"/>
</dbReference>
<feature type="compositionally biased region" description="Acidic residues" evidence="5">
    <location>
        <begin position="2394"/>
        <end position="2403"/>
    </location>
</feature>
<feature type="domain" description="MBG" evidence="7">
    <location>
        <begin position="1549"/>
        <end position="1620"/>
    </location>
</feature>
<sequence length="2853" mass="299045">MKPRLISQEIKKHFILYKGHTGWCVKTRIFGGLVVTLSALTLAQAVQIQTASAATTGTVVTSTAPATQSTATSQQSTAPDRTAKSAAPASQTAPKNSAATPTTASTQSQATSSAGSIATSTTSQASSAATSGSSAVAPIQTSARAVSPRSLMQARSVRSAAVVQSAPTNKYPVLSTSQPTNIGVDTTQVNLTADQIADHFTDTVENRGGNDQDDDPTDNTVTQKIAADGSFPLTSNDPHKYYSSPGDSTSIQGHQSAHVSFEHEIDFSHNFSMSGALGIGSKDHGGGDSVGFIFAPCNPVEAAKGGSGGLLGLGGLSNAFGLVFDEYYNSNYNDPSDRPYVGWRTTDGSGDLQYPDKNDWKAASQAGLNDRSVNTLNNFTMNYNATTQMLTVVLGTATLTRKISDVSTGYSISVSASTGGNQNDYSAKVDKFSYTPKTIPLTVKLVDSADQDALLNDTDVTAVANIGDTISVFSTQAAADRAVADGEIKDPSLVTVLPTDSAGNIYVIDGTNATDNSGTVHYIGGTSNKAIADATYYTYTVTDADDQSLTVPVRLAFTAEVTPVDAATQQAIPGLDPVTVVAVAGEPVIVSIPGYTPTTVTLAAPVNGDKVAHDNLPIDQGTTQTDPTKTTSTTANPIGHYYTSTGKTVDGQTVTTKATVGTGQSITDDLNQQVLVDGSGQAVTSGGKVITNADYYWSTVGTAGATDSTDAQQPQTTGSILLPTAATLTYWDQQATENQAKADDYKAQTQKLYDDFIALSGLTQAQKDSAKTLLDSVVDIYNQVSATNGQAKAAFEDAEAQTDATTIYHDGQTGYARLEEVKNLLVSFKADLTEMTTTNQAATNSLATFNSWSQVYGSTPLQFPTVSLGKDFGAVTETQLQKLNNPDYYQYFDTDDPNGVAVTPKNVGAYIFKLTDAGRAYLKSLSTNSNAGLYVSAIVTITALDTAPSIANGTIVYGGDATGNWPDFIGNLDKDTDDTLSQTDFEVDDATGKEVTISDLQVNGTYTIRYTDAAQTALTKNKNYHFTTFGTAKLVVTPRPITVTAQDYAKTYGDPGEPVLDLTSDSIDGLVNKDSLASLGVQLVRATGEDAGKYPITLAPTATLNPNYQVTVTPGTFTISALPVTATLADATVDYGHTPTFVGDLGRADAAHQLDQADFEIVDQQTGKVVTADQLQAGGDYTIQYTAAAQAALTADGNYAFTFRTATLSVKKLAITVVAKDISKTYGDPDPVLTLTADSAKNLANQDKLSDLGVQLVRDTGEAVGDYAIMRDAKDTENPNYTITVTPGTFSIKPLATTTSLADASVVYGSDFPEFKGDFGAAKAAHPLSQSDFEVIETKTGDLMSAKQLQVGGDYTLRFTAAAQAALTQDKNYTEAAPFATAKLTVTPLAITVTAANSQKTYGDADPTLTLTAASAAGLVDGDTLKTLAVDLTRETGQNQGTYKITGTSANQNYTVTVNPGTFTITPRAITVTADQLTKTYGDPNPIYTAQLTDGTFGYNDQLSDLNLDLTRTNTSENVGTYTISGQADNRNYTVKVNEGSLKITPRAVTVKAIDNGKVYGATDPKLQLLIPTDSLVKGDSEADLAVTLTRLSGESVGTYAISGTSTSHNYAVTVTLGQFVIAAKALTVTVDNQTKQYGDQDAALTYTIAPDSLANGDDVAALNIKTNRDAGETVGRYTITGQSDDTNYAITFINGTMTINKRPVTVAVTNTGKTYGAADPELSLTKPTDVLVNGDTDANVLGVTLQRVAGEDVGSYKITGQATSANYDVTVTPGTFTIDQRAVTVAAADQTKTYGDADPTLTLVKPTSVLVNSDTDASVLEITLTRAPGENVGVYEITGTSKSKNYQVTVTPSKLTIVKRDVSVTVADSTTTYGTPAATLSLTADAQKVLVNGDTESALGVTLTRVAGDQAGDYTISGTSDSKNYTVKIGTGTLVILKKQVSVQANELTKTYGEADPTFTLADPSAVLVGHDTETDLGVTLTRQPGENVGKYEINGTATSANYIVAISTGYLTIKPAAAHVTVASAATTYGDLPSFTGTLSIPDMPSNLQQSDFQVVDAQQQIVPLNDLQAGGDYQIELTDLAQKKVAAAYPNYTFNRMLFGRLNVTRRLLTLRVDDADKYAGTADPQTVVQLTDGSLKSGETLSSLRLRYQRPTRQAVGTYPVQVAAMNPNYDVQVIPGELKILGHTVDADGNVTITEKDTDGNVVKVTKEWNDGHTTVYTNDPKTNTQTVSEIVDGQPVNPQTIAPFSTGTVLPDESGAATVVKVIDPQNPEITHYSADPDHDGVSSATELADGTDPLKADTDGDGVSDEAEIKAGTDPLKTDTDGDGVNDAEELKDGTNPLKADTDGDGVSDAEELKDGTNPLKADTDGDGVSDAEELKDGTNPLKADTDGDGVSDAEELKDGTNPLKADTDGDGVSDAEELKNGTNPLKADTDGDGLSDAEELKNGTNPLKADTDGDGVSDAEELKAGTNPLKADTDGDGLSDAEELKDGTNPLKADTDGDGVSDAEELKNGTNPLKADTDGDGVSDAEELKNGTNPLKADTDGDGLSDAEELKNSTNPLKADTDGDGLSDAEELKSGTNPLKTDTDGDGLSDAEELKNGTNPLKTDTDGDGLSDAEELKNGTNPLKADTDGDGVSDAEELKNGTNPLKADTDGDGLSDGEELKLHTNPLKADTDGDGLSDGEELKLHTNPLKADTDGDGLSDGEELKLHTNPLKADTDGDGLSDGEELKLHTNPLKADTDGDGLSDGEEVKLHTNPLEADTDGDGVNDGTEFKRQTNPLKADQPADDKESTTGVHQSTTLMPRQAKHSADQKAVILPQTNEQSSNWLAVLGMMLLTWLVWPFNRRHQ</sequence>
<feature type="region of interest" description="Disordered" evidence="5">
    <location>
        <begin position="2276"/>
        <end position="2812"/>
    </location>
</feature>
<feature type="domain" description="MBG" evidence="7">
    <location>
        <begin position="1041"/>
        <end position="1118"/>
    </location>
</feature>
<keyword evidence="3" id="KW-0732">Signal</keyword>
<feature type="compositionally biased region" description="Acidic residues" evidence="5">
    <location>
        <begin position="2328"/>
        <end position="2337"/>
    </location>
</feature>
<reference evidence="9" key="1">
    <citation type="journal article" date="2019" name="Int. J. Syst. Evol. Microbiol.">
        <title>The Global Catalogue of Microorganisms (GCM) 10K type strain sequencing project: providing services to taxonomists for standard genome sequencing and annotation.</title>
        <authorList>
            <consortium name="The Broad Institute Genomics Platform"/>
            <consortium name="The Broad Institute Genome Sequencing Center for Infectious Disease"/>
            <person name="Wu L."/>
            <person name="Ma J."/>
        </authorList>
    </citation>
    <scope>NUCLEOTIDE SEQUENCE [LARGE SCALE GENOMIC DNA]</scope>
    <source>
        <strain evidence="9">CCM 8932</strain>
    </source>
</reference>
<feature type="domain" description="MBG" evidence="6">
    <location>
        <begin position="2038"/>
        <end position="2098"/>
    </location>
</feature>
<feature type="compositionally biased region" description="Polar residues" evidence="5">
    <location>
        <begin position="2797"/>
        <end position="2807"/>
    </location>
</feature>
<organism evidence="8 9">
    <name type="scientific">Lactiplantibacillus dongliensis</name>
    <dbReference type="NCBI Taxonomy" id="2559919"/>
    <lineage>
        <taxon>Bacteria</taxon>
        <taxon>Bacillati</taxon>
        <taxon>Bacillota</taxon>
        <taxon>Bacilli</taxon>
        <taxon>Lactobacillales</taxon>
        <taxon>Lactobacillaceae</taxon>
        <taxon>Lactiplantibacillus</taxon>
    </lineage>
</organism>
<feature type="compositionally biased region" description="Low complexity" evidence="5">
    <location>
        <begin position="97"/>
        <end position="135"/>
    </location>
</feature>
<dbReference type="Gene3D" id="4.10.1080.10">
    <property type="entry name" value="TSP type-3 repeat"/>
    <property type="match status" value="3"/>
</dbReference>
<accession>A0ABW1R2Z9</accession>
<evidence type="ECO:0000259" key="7">
    <source>
        <dbReference type="Pfam" id="PF18676"/>
    </source>
</evidence>
<keyword evidence="4" id="KW-0106">Calcium</keyword>
<dbReference type="PANTHER" id="PTHR37467:SF1">
    <property type="entry name" value="EXPORTED CALCIUM-BINDING GLYCOPROTEIN"/>
    <property type="match status" value="1"/>
</dbReference>
<evidence type="ECO:0000313" key="8">
    <source>
        <dbReference type="EMBL" id="MFC6163171.1"/>
    </source>
</evidence>
<feature type="compositionally biased region" description="Acidic residues" evidence="5">
    <location>
        <begin position="2350"/>
        <end position="2359"/>
    </location>
</feature>
<feature type="domain" description="MBG" evidence="7">
    <location>
        <begin position="1627"/>
        <end position="1699"/>
    </location>
</feature>
<feature type="domain" description="MBG" evidence="7">
    <location>
        <begin position="1943"/>
        <end position="2014"/>
    </location>
</feature>
<feature type="domain" description="MBG" evidence="7">
    <location>
        <begin position="1215"/>
        <end position="1291"/>
    </location>
</feature>
<dbReference type="InterPro" id="IPR028974">
    <property type="entry name" value="TSP_type-3_rpt"/>
</dbReference>
<feature type="domain" description="MBG" evidence="7">
    <location>
        <begin position="1705"/>
        <end position="1778"/>
    </location>
</feature>
<evidence type="ECO:0000256" key="1">
    <source>
        <dbReference type="ARBA" id="ARBA00004613"/>
    </source>
</evidence>
<dbReference type="InterPro" id="IPR059100">
    <property type="entry name" value="TSP3_bac"/>
</dbReference>
<feature type="compositionally biased region" description="Acidic residues" evidence="5">
    <location>
        <begin position="2482"/>
        <end position="2491"/>
    </location>
</feature>
<dbReference type="Proteomes" id="UP001596253">
    <property type="component" value="Unassembled WGS sequence"/>
</dbReference>
<dbReference type="PANTHER" id="PTHR37467">
    <property type="entry name" value="EXPORTED CALCIUM-BINDING GLYCOPROTEIN-RELATED"/>
    <property type="match status" value="1"/>
</dbReference>
<keyword evidence="9" id="KW-1185">Reference proteome</keyword>
<dbReference type="EMBL" id="JBHSSD010000003">
    <property type="protein sequence ID" value="MFC6163171.1"/>
    <property type="molecule type" value="Genomic_DNA"/>
</dbReference>
<dbReference type="Pfam" id="PF18884">
    <property type="entry name" value="TSP3_bac"/>
    <property type="match status" value="23"/>
</dbReference>
<evidence type="ECO:0000256" key="5">
    <source>
        <dbReference type="SAM" id="MobiDB-lite"/>
    </source>
</evidence>
<feature type="compositionally biased region" description="Basic and acidic residues" evidence="5">
    <location>
        <begin position="2314"/>
        <end position="2327"/>
    </location>
</feature>
<dbReference type="NCBIfam" id="TIGR01167">
    <property type="entry name" value="LPXTG_anchor"/>
    <property type="match status" value="1"/>
</dbReference>
<evidence type="ECO:0000256" key="3">
    <source>
        <dbReference type="ARBA" id="ARBA00022729"/>
    </source>
</evidence>
<dbReference type="Gene3D" id="2.60.120.200">
    <property type="match status" value="1"/>
</dbReference>
<dbReference type="InterPro" id="IPR053180">
    <property type="entry name" value="Ca-binding_acidic-repeat"/>
</dbReference>
<feature type="domain" description="MBG" evidence="7">
    <location>
        <begin position="2112"/>
        <end position="2183"/>
    </location>
</feature>
<name>A0ABW1R2Z9_9LACO</name>
<feature type="domain" description="MBG" evidence="7">
    <location>
        <begin position="1391"/>
        <end position="1464"/>
    </location>
</feature>
<feature type="region of interest" description="Disordered" evidence="5">
    <location>
        <begin position="227"/>
        <end position="256"/>
    </location>
</feature>
<keyword evidence="2" id="KW-0964">Secreted</keyword>
<protein>
    <submittedName>
        <fullName evidence="8">MBG domain-containing protein</fullName>
    </submittedName>
</protein>
<comment type="subcellular location">
    <subcellularLocation>
        <location evidence="1">Secreted</location>
    </subcellularLocation>
</comment>
<feature type="region of interest" description="Disordered" evidence="5">
    <location>
        <begin position="62"/>
        <end position="150"/>
    </location>
</feature>
<feature type="compositionally biased region" description="Acidic residues" evidence="5">
    <location>
        <begin position="2372"/>
        <end position="2381"/>
    </location>
</feature>
<evidence type="ECO:0000256" key="4">
    <source>
        <dbReference type="ARBA" id="ARBA00022837"/>
    </source>
</evidence>
<feature type="domain" description="MBG" evidence="7">
    <location>
        <begin position="1784"/>
        <end position="1857"/>
    </location>
</feature>
<feature type="domain" description="MBG" evidence="7">
    <location>
        <begin position="1470"/>
        <end position="1542"/>
    </location>
</feature>
<evidence type="ECO:0000313" key="9">
    <source>
        <dbReference type="Proteomes" id="UP001596253"/>
    </source>
</evidence>
<dbReference type="InterPro" id="IPR041286">
    <property type="entry name" value="MBG_2"/>
</dbReference>
<dbReference type="InterPro" id="IPR013320">
    <property type="entry name" value="ConA-like_dom_sf"/>
</dbReference>
<dbReference type="Pfam" id="PF18676">
    <property type="entry name" value="MBG_2"/>
    <property type="match status" value="11"/>
</dbReference>
<feature type="compositionally biased region" description="Polar residues" evidence="5">
    <location>
        <begin position="245"/>
        <end position="256"/>
    </location>
</feature>
<feature type="compositionally biased region" description="Low complexity" evidence="5">
    <location>
        <begin position="62"/>
        <end position="79"/>
    </location>
</feature>
<dbReference type="Pfam" id="PF18483">
    <property type="entry name" value="Lectin_L-type_dom"/>
    <property type="match status" value="1"/>
</dbReference>
<comment type="caution">
    <text evidence="8">The sequence shown here is derived from an EMBL/GenBank/DDBJ whole genome shotgun (WGS) entry which is preliminary data.</text>
</comment>
<dbReference type="Gene3D" id="3.10.430.110">
    <property type="match status" value="2"/>
</dbReference>
<evidence type="ECO:0000256" key="2">
    <source>
        <dbReference type="ARBA" id="ARBA00022525"/>
    </source>
</evidence>
<dbReference type="InterPro" id="IPR041277">
    <property type="entry name" value="MBG_Lactobacillales"/>
</dbReference>
<dbReference type="Pfam" id="PF17883">
    <property type="entry name" value="MBG"/>
    <property type="match status" value="1"/>
</dbReference>
<feature type="region of interest" description="Disordered" evidence="5">
    <location>
        <begin position="203"/>
        <end position="222"/>
    </location>
</feature>
<dbReference type="RefSeq" id="WP_137640825.1">
    <property type="nucleotide sequence ID" value="NZ_BJDK01000030.1"/>
</dbReference>